<comment type="caution">
    <text evidence="1">The sequence shown here is derived from an EMBL/GenBank/DDBJ whole genome shotgun (WGS) entry which is preliminary data.</text>
</comment>
<dbReference type="EMBL" id="DAARBX010000014">
    <property type="protein sequence ID" value="HAE1794229.1"/>
    <property type="molecule type" value="Genomic_DNA"/>
</dbReference>
<evidence type="ECO:0000313" key="1">
    <source>
        <dbReference type="EMBL" id="HAE1794229.1"/>
    </source>
</evidence>
<reference evidence="1" key="2">
    <citation type="submission" date="2018-07" db="EMBL/GenBank/DDBJ databases">
        <authorList>
            <consortium name="NCBI Pathogen Detection Project"/>
        </authorList>
    </citation>
    <scope>NUCLEOTIDE SEQUENCE</scope>
    <source>
        <strain evidence="1">BCW_2640</strain>
    </source>
</reference>
<organism evidence="1">
    <name type="scientific">Salmonella enterica subsp. enterica serovar Ank</name>
    <dbReference type="NCBI Taxonomy" id="1173578"/>
    <lineage>
        <taxon>Bacteria</taxon>
        <taxon>Pseudomonadati</taxon>
        <taxon>Pseudomonadota</taxon>
        <taxon>Gammaproteobacteria</taxon>
        <taxon>Enterobacterales</taxon>
        <taxon>Enterobacteriaceae</taxon>
        <taxon>Salmonella</taxon>
    </lineage>
</organism>
<protein>
    <submittedName>
        <fullName evidence="1">Uncharacterized protein</fullName>
    </submittedName>
</protein>
<proteinExistence type="predicted"/>
<name>A0A726Z0B8_SALET</name>
<dbReference type="AlphaFoldDB" id="A0A726Z0B8"/>
<gene>
    <name evidence="1" type="ORF">G3V02_002960</name>
</gene>
<reference evidence="1" key="1">
    <citation type="journal article" date="2018" name="Genome Biol.">
        <title>SKESA: strategic k-mer extension for scrupulous assemblies.</title>
        <authorList>
            <person name="Souvorov A."/>
            <person name="Agarwala R."/>
            <person name="Lipman D.J."/>
        </authorList>
    </citation>
    <scope>NUCLEOTIDE SEQUENCE</scope>
    <source>
        <strain evidence="1">BCW_2640</strain>
    </source>
</reference>
<sequence length="64" mass="7566">MNKDNLRHFISEMNKVNRMLPLAKKRLNEGRYKDAEEHLRGEALMLNKLAGELRDQIELRDSNT</sequence>
<accession>A0A726Z0B8</accession>